<evidence type="ECO:0000256" key="1">
    <source>
        <dbReference type="SAM" id="MobiDB-lite"/>
    </source>
</evidence>
<keyword evidence="3" id="KW-1185">Reference proteome</keyword>
<accession>A0A9P9E510</accession>
<feature type="compositionally biased region" description="Basic and acidic residues" evidence="1">
    <location>
        <begin position="278"/>
        <end position="289"/>
    </location>
</feature>
<feature type="compositionally biased region" description="Pro residues" evidence="1">
    <location>
        <begin position="605"/>
        <end position="624"/>
    </location>
</feature>
<feature type="region of interest" description="Disordered" evidence="1">
    <location>
        <begin position="278"/>
        <end position="304"/>
    </location>
</feature>
<feature type="compositionally biased region" description="Polar residues" evidence="1">
    <location>
        <begin position="555"/>
        <end position="569"/>
    </location>
</feature>
<comment type="caution">
    <text evidence="2">The sequence shown here is derived from an EMBL/GenBank/DDBJ whole genome shotgun (WGS) entry which is preliminary data.</text>
</comment>
<evidence type="ECO:0000313" key="3">
    <source>
        <dbReference type="Proteomes" id="UP000700596"/>
    </source>
</evidence>
<feature type="compositionally biased region" description="Polar residues" evidence="1">
    <location>
        <begin position="591"/>
        <end position="603"/>
    </location>
</feature>
<name>A0A9P9E510_9PLEO</name>
<reference evidence="2" key="1">
    <citation type="journal article" date="2021" name="Nat. Commun.">
        <title>Genetic determinants of endophytism in the Arabidopsis root mycobiome.</title>
        <authorList>
            <person name="Mesny F."/>
            <person name="Miyauchi S."/>
            <person name="Thiergart T."/>
            <person name="Pickel B."/>
            <person name="Atanasova L."/>
            <person name="Karlsson M."/>
            <person name="Huettel B."/>
            <person name="Barry K.W."/>
            <person name="Haridas S."/>
            <person name="Chen C."/>
            <person name="Bauer D."/>
            <person name="Andreopoulos W."/>
            <person name="Pangilinan J."/>
            <person name="LaButti K."/>
            <person name="Riley R."/>
            <person name="Lipzen A."/>
            <person name="Clum A."/>
            <person name="Drula E."/>
            <person name="Henrissat B."/>
            <person name="Kohler A."/>
            <person name="Grigoriev I.V."/>
            <person name="Martin F.M."/>
            <person name="Hacquard S."/>
        </authorList>
    </citation>
    <scope>NUCLEOTIDE SEQUENCE</scope>
    <source>
        <strain evidence="2">MPI-CAGE-CH-0243</strain>
    </source>
</reference>
<sequence>MADLRAIFSFVTRASSLSLSLFNIATKAPDGNFISQIAKNISNSSLTVKQIGTIIREDDSLPSAEAVHNLDDILESCSRALDEIGQIIYGDDAAFNEDAINVMSGREQHHELRITESGIARLRYLRAHLEALRATISVMLQTLYTAQSIIWTKERPLVSPQQAKAAIANEKVQLENQIIEQQISILVASKCYHPTIQDARLLMENDSSRSLAINETSDPHPRELFLYHIRFIGTLDTIDTSENDWLPSICAFSRSHLEHLLEKWTRLNKVKEQIRDKERKEMEKRREHQQATVESGSEEETEGDLLFRSNHARLATPTPRRPGSVQPLFTETSSIPIPVPDASFGPTAPISPISSFGISPRSSYSVIPPNYSPVSSKSSITSLPVEAAAAVDAKDNHEDVDLEIPWRLSLGAKYWDHVDGRLQKSNTDLPSSHAYSDWKSKTEILASWVCKEALEEAGYKYDRVSKERSDGRRTKLETCFCIRQPLTFDQVHRLVERTVEIYRQTHQPSPSPQLQPPPPPPPRRSSFDRGSSRRPERPSVDRERTPRANDHISAAKQQPTLERPSTTYVYTPPPLLDRSMSMPNSLPIYPSTPTSMPRTSNLQIPLPPPYPKQNPPYLPQPSPYSPHHQSPFFSPTPAFSSLPNPHRPQPTTYPASPLRQSFANTPSARFQDYQSYPSTTSDSDSAPSKAKERDRDRDLHDKERERRYRSRSRRASGSERYDRKKRSTVGTLAKVGGLAALLDGIVDLGVL</sequence>
<feature type="compositionally biased region" description="Basic and acidic residues" evidence="1">
    <location>
        <begin position="689"/>
        <end position="706"/>
    </location>
</feature>
<evidence type="ECO:0000313" key="2">
    <source>
        <dbReference type="EMBL" id="KAH7132030.1"/>
    </source>
</evidence>
<feature type="compositionally biased region" description="Pro residues" evidence="1">
    <location>
        <begin position="509"/>
        <end position="523"/>
    </location>
</feature>
<dbReference type="AlphaFoldDB" id="A0A9P9E510"/>
<feature type="compositionally biased region" description="Low complexity" evidence="1">
    <location>
        <begin position="625"/>
        <end position="643"/>
    </location>
</feature>
<feature type="compositionally biased region" description="Low complexity" evidence="1">
    <location>
        <begin position="677"/>
        <end position="688"/>
    </location>
</feature>
<gene>
    <name evidence="2" type="ORF">B0J11DRAFT_503218</name>
</gene>
<dbReference type="EMBL" id="JAGMWT010000003">
    <property type="protein sequence ID" value="KAH7132030.1"/>
    <property type="molecule type" value="Genomic_DNA"/>
</dbReference>
<organism evidence="2 3">
    <name type="scientific">Dendryphion nanum</name>
    <dbReference type="NCBI Taxonomy" id="256645"/>
    <lineage>
        <taxon>Eukaryota</taxon>
        <taxon>Fungi</taxon>
        <taxon>Dikarya</taxon>
        <taxon>Ascomycota</taxon>
        <taxon>Pezizomycotina</taxon>
        <taxon>Dothideomycetes</taxon>
        <taxon>Pleosporomycetidae</taxon>
        <taxon>Pleosporales</taxon>
        <taxon>Torulaceae</taxon>
        <taxon>Dendryphion</taxon>
    </lineage>
</organism>
<dbReference type="Proteomes" id="UP000700596">
    <property type="component" value="Unassembled WGS sequence"/>
</dbReference>
<protein>
    <submittedName>
        <fullName evidence="2">Uncharacterized protein</fullName>
    </submittedName>
</protein>
<feature type="compositionally biased region" description="Basic and acidic residues" evidence="1">
    <location>
        <begin position="525"/>
        <end position="550"/>
    </location>
</feature>
<proteinExistence type="predicted"/>
<feature type="region of interest" description="Disordered" evidence="1">
    <location>
        <begin position="504"/>
        <end position="727"/>
    </location>
</feature>
<feature type="compositionally biased region" description="Polar residues" evidence="1">
    <location>
        <begin position="649"/>
        <end position="676"/>
    </location>
</feature>
<dbReference type="OrthoDB" id="5431013at2759"/>